<evidence type="ECO:0000256" key="1">
    <source>
        <dbReference type="PROSITE-ProRule" id="PRU00117"/>
    </source>
</evidence>
<name>A0A8D2J9A6_VARKO</name>
<proteinExistence type="predicted"/>
<dbReference type="InterPro" id="IPR036612">
    <property type="entry name" value="KH_dom_type_1_sf"/>
</dbReference>
<reference evidence="3" key="2">
    <citation type="submission" date="2025-09" db="UniProtKB">
        <authorList>
            <consortium name="Ensembl"/>
        </authorList>
    </citation>
    <scope>IDENTIFICATION</scope>
</reference>
<feature type="domain" description="K Homology" evidence="2">
    <location>
        <begin position="177"/>
        <end position="214"/>
    </location>
</feature>
<keyword evidence="1" id="KW-0694">RNA-binding</keyword>
<keyword evidence="4" id="KW-1185">Reference proteome</keyword>
<dbReference type="SUPFAM" id="SSF54791">
    <property type="entry name" value="Eukaryotic type KH-domain (KH-domain type I)"/>
    <property type="match status" value="1"/>
</dbReference>
<evidence type="ECO:0000313" key="3">
    <source>
        <dbReference type="Ensembl" id="ENSVKKP00000011348.1"/>
    </source>
</evidence>
<sequence length="245" mass="26997">MLIRELRWEESRIIQDWNYLLGIWCDLQEHCASQDCASSTASTSFPVTLRLVLPASQYGSPEAQVAGNMLPNSTERAITIVEQSQSIIEYFKEICVVMLESPPKGVTIPYQPKPSRSPVIFAGRHYTIQRQCAIPQPNLTKLYQLAMQQSHFPMSCGNTGFSGLDASAQRKKETASHELMIPDDLISCIIGHQGAKINEICQIYESQIKIVSAVEGCTDIAGPAASISSIFNIRLSSEIGGMRSS</sequence>
<dbReference type="PROSITE" id="PS50084">
    <property type="entry name" value="KH_TYPE_1"/>
    <property type="match status" value="1"/>
</dbReference>
<evidence type="ECO:0000259" key="2">
    <source>
        <dbReference type="Pfam" id="PF00013"/>
    </source>
</evidence>
<reference evidence="3" key="1">
    <citation type="submission" date="2025-08" db="UniProtKB">
        <authorList>
            <consortium name="Ensembl"/>
        </authorList>
    </citation>
    <scope>IDENTIFICATION</scope>
</reference>
<dbReference type="InterPro" id="IPR004088">
    <property type="entry name" value="KH_dom_type_1"/>
</dbReference>
<protein>
    <recommendedName>
        <fullName evidence="2">K Homology domain-containing protein</fullName>
    </recommendedName>
</protein>
<dbReference type="Ensembl" id="ENSVKKT00000011615.1">
    <property type="protein sequence ID" value="ENSVKKP00000011348.1"/>
    <property type="gene ID" value="ENSVKKG00000007908.1"/>
</dbReference>
<accession>A0A8D2J9A6</accession>
<evidence type="ECO:0000313" key="4">
    <source>
        <dbReference type="Proteomes" id="UP000694545"/>
    </source>
</evidence>
<dbReference type="Pfam" id="PF00013">
    <property type="entry name" value="KH_1"/>
    <property type="match status" value="1"/>
</dbReference>
<organism evidence="3 4">
    <name type="scientific">Varanus komodoensis</name>
    <name type="common">Komodo dragon</name>
    <dbReference type="NCBI Taxonomy" id="61221"/>
    <lineage>
        <taxon>Eukaryota</taxon>
        <taxon>Metazoa</taxon>
        <taxon>Chordata</taxon>
        <taxon>Craniata</taxon>
        <taxon>Vertebrata</taxon>
        <taxon>Euteleostomi</taxon>
        <taxon>Lepidosauria</taxon>
        <taxon>Squamata</taxon>
        <taxon>Bifurcata</taxon>
        <taxon>Unidentata</taxon>
        <taxon>Episquamata</taxon>
        <taxon>Toxicofera</taxon>
        <taxon>Anguimorpha</taxon>
        <taxon>Paleoanguimorpha</taxon>
        <taxon>Varanoidea</taxon>
        <taxon>Varanidae</taxon>
        <taxon>Varanus</taxon>
    </lineage>
</organism>
<dbReference type="Gene3D" id="3.30.1370.10">
    <property type="entry name" value="K Homology domain, type 1"/>
    <property type="match status" value="1"/>
</dbReference>
<dbReference type="Proteomes" id="UP000694545">
    <property type="component" value="Unplaced"/>
</dbReference>
<dbReference type="AlphaFoldDB" id="A0A8D2J9A6"/>
<dbReference type="GO" id="GO:0003723">
    <property type="term" value="F:RNA binding"/>
    <property type="evidence" value="ECO:0007669"/>
    <property type="project" value="UniProtKB-UniRule"/>
</dbReference>